<comment type="catalytic activity">
    <reaction evidence="1">
        <text>ATP + protein L-histidine = ADP + protein N-phospho-L-histidine.</text>
        <dbReference type="EC" id="2.7.13.3"/>
    </reaction>
</comment>
<dbReference type="GO" id="GO:0000155">
    <property type="term" value="F:phosphorelay sensor kinase activity"/>
    <property type="evidence" value="ECO:0007669"/>
    <property type="project" value="InterPro"/>
</dbReference>
<dbReference type="RefSeq" id="WP_073039240.1">
    <property type="nucleotide sequence ID" value="NZ_FQUO01000001.1"/>
</dbReference>
<dbReference type="InterPro" id="IPR001610">
    <property type="entry name" value="PAC"/>
</dbReference>
<dbReference type="InterPro" id="IPR035965">
    <property type="entry name" value="PAS-like_dom_sf"/>
</dbReference>
<feature type="domain" description="PAC" evidence="7">
    <location>
        <begin position="342"/>
        <end position="396"/>
    </location>
</feature>
<dbReference type="PRINTS" id="PR00344">
    <property type="entry name" value="BCTRLSENSOR"/>
</dbReference>
<dbReference type="PANTHER" id="PTHR43304">
    <property type="entry name" value="PHYTOCHROME-LIKE PROTEIN CPH1"/>
    <property type="match status" value="1"/>
</dbReference>
<accession>A0A1M4SWZ7</accession>
<keyword evidence="5" id="KW-0418">Kinase</keyword>
<dbReference type="Pfam" id="PF00512">
    <property type="entry name" value="HisKA"/>
    <property type="match status" value="1"/>
</dbReference>
<feature type="domain" description="PAC" evidence="7">
    <location>
        <begin position="472"/>
        <end position="527"/>
    </location>
</feature>
<dbReference type="InterPro" id="IPR000700">
    <property type="entry name" value="PAS-assoc_C"/>
</dbReference>
<dbReference type="OrthoDB" id="607558at2"/>
<gene>
    <name evidence="8" type="ORF">SAMN05444008_101260</name>
</gene>
<dbReference type="SMART" id="SM00091">
    <property type="entry name" value="PAS"/>
    <property type="match status" value="5"/>
</dbReference>
<evidence type="ECO:0000256" key="4">
    <source>
        <dbReference type="ARBA" id="ARBA00022679"/>
    </source>
</evidence>
<evidence type="ECO:0000256" key="3">
    <source>
        <dbReference type="ARBA" id="ARBA00022553"/>
    </source>
</evidence>
<evidence type="ECO:0000313" key="9">
    <source>
        <dbReference type="Proteomes" id="UP000184368"/>
    </source>
</evidence>
<dbReference type="PANTHER" id="PTHR43304:SF1">
    <property type="entry name" value="PAC DOMAIN-CONTAINING PROTEIN"/>
    <property type="match status" value="1"/>
</dbReference>
<sequence>MDFSAFEATPGINVIVRTDDPVYTHIAVSDDFLKASGLSRELAVGIGHFELFPQNPHDKQSTGVADLRASFRRVTREKKKDQIPVQRYDLQDGKGSFEQKYWKITNVPLLDEAGDVQFIIHSAIDITQQVLAEKKVAAIKDQESNYNLFMTAPVIIGILKGANYTIELANNNLLEVWGRTAEVVGKPLIKAIPELEAQGFIPLLEQVRNTGEPYYAYAFPIQLHRHGKEEVRYFDFVYQPFYEAGVSKPAAGIISIGHDVTEQVKARQRVKNVVEQATDPVLILMGEELVLEVANQPLFELWQVGPESLHKPFLEILPEMKDQVFVNLLKNVLHTGQPFYGYEEPAVFKRKNGTLETRYINFSYQPYREADRTITGVLVMATDVTEQVKAKQKIIESERNLRNTILQAPVAMCIFRGPSFIVEVANERMFAFWGRSAAEVLGKSIFEGLPEAKNQGFEALLTTVMRTGQAFTANEHPVQLPRDGSIETVFVNFVYEPFREGDGSISGIIAVAVDVTEQVVARRITEQNEQYVRALVESAPFPIAAYEGQEMRIVLANKSILNIWGKGLEVQGKRYAELLPELRNQAIFTQLENVYHSGVAYHAQNQRLDLIVDGIPKTYYFNYSFTPIHGPDGKVVGVMNTGADVTDLNLAKQQVEQSEQNFRNIILQAPVAMCIMLGPDYVVDIANQAMVELWGRPKEAVLHKPLFEGMPDAGQQGLEELLANVYQTGIPFQGNEMPVNLQRNGQTEVVYQNFVYEPYRDVNGNILGVLAIAIDVTQQVLARQKIEEIVVRRTQELAQANASLLRSNVELKRSNTSLEEFAHAASHDMKEPIRKVITFANLLKEMLNSRMDQHERDYFERMEQAAKRMGQLVDDLLEYSHVSERPHEMQLVNLNEKMLRVLNDLELLIEEQKAVVTVGQLPTIKGYRRQLQQLFQNLVSNAIKYCKPGIQPKVSITARIVKADKVPIAVLPEQKEQDFHLIEVKDNGIGFEQQYAERIFAMFQRLHGKSEYAGTGVGLSIVRKVVENHQGYIRATAEPGAGATFQVFLPLQEEFIATTQKKGTNCIQEGGK</sequence>
<dbReference type="SUPFAM" id="SSF55785">
    <property type="entry name" value="PYP-like sensor domain (PAS domain)"/>
    <property type="match status" value="6"/>
</dbReference>
<proteinExistence type="predicted"/>
<dbReference type="InterPro" id="IPR036097">
    <property type="entry name" value="HisK_dim/P_sf"/>
</dbReference>
<evidence type="ECO:0000256" key="1">
    <source>
        <dbReference type="ARBA" id="ARBA00000085"/>
    </source>
</evidence>
<feature type="domain" description="PAC" evidence="7">
    <location>
        <begin position="733"/>
        <end position="788"/>
    </location>
</feature>
<keyword evidence="3" id="KW-0597">Phosphoprotein</keyword>
<protein>
    <recommendedName>
        <fullName evidence="2">histidine kinase</fullName>
        <ecNumber evidence="2">2.7.13.3</ecNumber>
    </recommendedName>
</protein>
<dbReference type="CDD" id="cd00130">
    <property type="entry name" value="PAS"/>
    <property type="match status" value="1"/>
</dbReference>
<dbReference type="PROSITE" id="PS50113">
    <property type="entry name" value="PAC"/>
    <property type="match status" value="4"/>
</dbReference>
<dbReference type="CDD" id="cd00082">
    <property type="entry name" value="HisKA"/>
    <property type="match status" value="1"/>
</dbReference>
<dbReference type="STRING" id="1302690.BUE76_00875"/>
<dbReference type="InterPro" id="IPR003661">
    <property type="entry name" value="HisK_dim/P_dom"/>
</dbReference>
<dbReference type="InterPro" id="IPR004358">
    <property type="entry name" value="Sig_transdc_His_kin-like_C"/>
</dbReference>
<dbReference type="InterPro" id="IPR052162">
    <property type="entry name" value="Sensor_kinase/Photoreceptor"/>
</dbReference>
<reference evidence="8 9" key="1">
    <citation type="submission" date="2016-11" db="EMBL/GenBank/DDBJ databases">
        <authorList>
            <person name="Jaros S."/>
            <person name="Januszkiewicz K."/>
            <person name="Wedrychowicz H."/>
        </authorList>
    </citation>
    <scope>NUCLEOTIDE SEQUENCE [LARGE SCALE GENOMIC DNA]</scope>
    <source>
        <strain evidence="8 9">DSM 26897</strain>
    </source>
</reference>
<dbReference type="InterPro" id="IPR003594">
    <property type="entry name" value="HATPase_dom"/>
</dbReference>
<feature type="domain" description="Histidine kinase" evidence="6">
    <location>
        <begin position="824"/>
        <end position="1053"/>
    </location>
</feature>
<keyword evidence="4" id="KW-0808">Transferase</keyword>
<dbReference type="InterPro" id="IPR000014">
    <property type="entry name" value="PAS"/>
</dbReference>
<dbReference type="InterPro" id="IPR036890">
    <property type="entry name" value="HATPase_C_sf"/>
</dbReference>
<dbReference type="Gene3D" id="3.30.450.20">
    <property type="entry name" value="PAS domain"/>
    <property type="match status" value="6"/>
</dbReference>
<dbReference type="SUPFAM" id="SSF55874">
    <property type="entry name" value="ATPase domain of HSP90 chaperone/DNA topoisomerase II/histidine kinase"/>
    <property type="match status" value="1"/>
</dbReference>
<dbReference type="EMBL" id="FQUO01000001">
    <property type="protein sequence ID" value="SHE36679.1"/>
    <property type="molecule type" value="Genomic_DNA"/>
</dbReference>
<organism evidence="8 9">
    <name type="scientific">Cnuella takakiae</name>
    <dbReference type="NCBI Taxonomy" id="1302690"/>
    <lineage>
        <taxon>Bacteria</taxon>
        <taxon>Pseudomonadati</taxon>
        <taxon>Bacteroidota</taxon>
        <taxon>Chitinophagia</taxon>
        <taxon>Chitinophagales</taxon>
        <taxon>Chitinophagaceae</taxon>
        <taxon>Cnuella</taxon>
    </lineage>
</organism>
<dbReference type="SUPFAM" id="SSF47384">
    <property type="entry name" value="Homodimeric domain of signal transducing histidine kinase"/>
    <property type="match status" value="1"/>
</dbReference>
<dbReference type="PROSITE" id="PS50109">
    <property type="entry name" value="HIS_KIN"/>
    <property type="match status" value="1"/>
</dbReference>
<feature type="domain" description="PAC" evidence="7">
    <location>
        <begin position="601"/>
        <end position="657"/>
    </location>
</feature>
<dbReference type="InterPro" id="IPR005467">
    <property type="entry name" value="His_kinase_dom"/>
</dbReference>
<keyword evidence="9" id="KW-1185">Reference proteome</keyword>
<dbReference type="InterPro" id="IPR013656">
    <property type="entry name" value="PAS_4"/>
</dbReference>
<dbReference type="SMART" id="SM00086">
    <property type="entry name" value="PAC"/>
    <property type="match status" value="5"/>
</dbReference>
<dbReference type="Gene3D" id="1.10.287.130">
    <property type="match status" value="1"/>
</dbReference>
<dbReference type="AlphaFoldDB" id="A0A1M4SWZ7"/>
<dbReference type="SMART" id="SM00388">
    <property type="entry name" value="HisKA"/>
    <property type="match status" value="1"/>
</dbReference>
<dbReference type="Pfam" id="PF08448">
    <property type="entry name" value="PAS_4"/>
    <property type="match status" value="4"/>
</dbReference>
<evidence type="ECO:0000313" key="8">
    <source>
        <dbReference type="EMBL" id="SHE36679.1"/>
    </source>
</evidence>
<dbReference type="EC" id="2.7.13.3" evidence="2"/>
<evidence type="ECO:0000259" key="6">
    <source>
        <dbReference type="PROSITE" id="PS50109"/>
    </source>
</evidence>
<evidence type="ECO:0000259" key="7">
    <source>
        <dbReference type="PROSITE" id="PS50113"/>
    </source>
</evidence>
<dbReference type="Proteomes" id="UP000184368">
    <property type="component" value="Unassembled WGS sequence"/>
</dbReference>
<dbReference type="SMART" id="SM00387">
    <property type="entry name" value="HATPase_c"/>
    <property type="match status" value="1"/>
</dbReference>
<dbReference type="NCBIfam" id="TIGR00229">
    <property type="entry name" value="sensory_box"/>
    <property type="match status" value="2"/>
</dbReference>
<name>A0A1M4SWZ7_9BACT</name>
<evidence type="ECO:0000256" key="2">
    <source>
        <dbReference type="ARBA" id="ARBA00012438"/>
    </source>
</evidence>
<evidence type="ECO:0000256" key="5">
    <source>
        <dbReference type="ARBA" id="ARBA00022777"/>
    </source>
</evidence>
<dbReference type="Pfam" id="PF02518">
    <property type="entry name" value="HATPase_c"/>
    <property type="match status" value="1"/>
</dbReference>
<dbReference type="Gene3D" id="3.30.565.10">
    <property type="entry name" value="Histidine kinase-like ATPase, C-terminal domain"/>
    <property type="match status" value="1"/>
</dbReference>